<dbReference type="OrthoDB" id="1696553at2759"/>
<evidence type="ECO:0000313" key="1">
    <source>
        <dbReference type="EMBL" id="CEG44831.1"/>
    </source>
</evidence>
<dbReference type="GeneID" id="36396219"/>
<accession>A0A0P1AUT9</accession>
<evidence type="ECO:0000313" key="2">
    <source>
        <dbReference type="Proteomes" id="UP000054928"/>
    </source>
</evidence>
<name>A0A0P1AUT9_PLAHL</name>
<dbReference type="EMBL" id="CCYD01001336">
    <property type="protein sequence ID" value="CEG44831.1"/>
    <property type="molecule type" value="Genomic_DNA"/>
</dbReference>
<reference evidence="2" key="1">
    <citation type="submission" date="2014-09" db="EMBL/GenBank/DDBJ databases">
        <authorList>
            <person name="Sharma Rahul"/>
            <person name="Thines Marco"/>
        </authorList>
    </citation>
    <scope>NUCLEOTIDE SEQUENCE [LARGE SCALE GENOMIC DNA]</scope>
</reference>
<dbReference type="RefSeq" id="XP_024581200.1">
    <property type="nucleotide sequence ID" value="XM_024730976.1"/>
</dbReference>
<dbReference type="Proteomes" id="UP000054928">
    <property type="component" value="Unassembled WGS sequence"/>
</dbReference>
<proteinExistence type="predicted"/>
<organism evidence="1 2">
    <name type="scientific">Plasmopara halstedii</name>
    <name type="common">Downy mildew of sunflower</name>
    <dbReference type="NCBI Taxonomy" id="4781"/>
    <lineage>
        <taxon>Eukaryota</taxon>
        <taxon>Sar</taxon>
        <taxon>Stramenopiles</taxon>
        <taxon>Oomycota</taxon>
        <taxon>Peronosporomycetes</taxon>
        <taxon>Peronosporales</taxon>
        <taxon>Peronosporaceae</taxon>
        <taxon>Plasmopara</taxon>
    </lineage>
</organism>
<protein>
    <submittedName>
        <fullName evidence="1">Tigger transposable element-derived protein</fullName>
    </submittedName>
</protein>
<keyword evidence="2" id="KW-1185">Reference proteome</keyword>
<dbReference type="AlphaFoldDB" id="A0A0P1AUT9"/>
<sequence length="62" mass="7113">MYFFHALFAHHTEYPKQADNSLATKQLEGRKQNKERITSTIFCNGDGSDKLPLWIIGNIICT</sequence>